<comment type="similarity">
    <text evidence="1">Belongs to the UPF0213 family.</text>
</comment>
<dbReference type="Gene3D" id="3.40.1440.10">
    <property type="entry name" value="GIY-YIG endonuclease"/>
    <property type="match status" value="1"/>
</dbReference>
<dbReference type="SUPFAM" id="SSF82771">
    <property type="entry name" value="GIY-YIG endonuclease"/>
    <property type="match status" value="1"/>
</dbReference>
<dbReference type="AlphaFoldDB" id="U7QHC3"/>
<dbReference type="PANTHER" id="PTHR34477:SF5">
    <property type="entry name" value="BSL5627 PROTEIN"/>
    <property type="match status" value="1"/>
</dbReference>
<dbReference type="Pfam" id="PF01541">
    <property type="entry name" value="GIY-YIG"/>
    <property type="match status" value="1"/>
</dbReference>
<dbReference type="InterPro" id="IPR050190">
    <property type="entry name" value="UPF0213_domain"/>
</dbReference>
<evidence type="ECO:0000256" key="1">
    <source>
        <dbReference type="ARBA" id="ARBA00007435"/>
    </source>
</evidence>
<evidence type="ECO:0000259" key="2">
    <source>
        <dbReference type="PROSITE" id="PS50164"/>
    </source>
</evidence>
<dbReference type="Proteomes" id="UP000017127">
    <property type="component" value="Unassembled WGS sequence"/>
</dbReference>
<protein>
    <submittedName>
        <fullName evidence="3">GIY-YIG catalytic domain protein</fullName>
    </submittedName>
</protein>
<evidence type="ECO:0000313" key="4">
    <source>
        <dbReference type="Proteomes" id="UP000017127"/>
    </source>
</evidence>
<feature type="domain" description="GIY-YIG" evidence="2">
    <location>
        <begin position="1"/>
        <end position="69"/>
    </location>
</feature>
<dbReference type="InterPro" id="IPR000305">
    <property type="entry name" value="GIY-YIG_endonuc"/>
</dbReference>
<dbReference type="InterPro" id="IPR035901">
    <property type="entry name" value="GIY-YIG_endonuc_sf"/>
</dbReference>
<reference evidence="3 4" key="1">
    <citation type="journal article" date="2013" name="Front. Microbiol.">
        <title>Comparative genomic analyses of the cyanobacterium, Lyngbya aestuarii BL J, a powerful hydrogen producer.</title>
        <authorList>
            <person name="Kothari A."/>
            <person name="Vaughn M."/>
            <person name="Garcia-Pichel F."/>
        </authorList>
    </citation>
    <scope>NUCLEOTIDE SEQUENCE [LARGE SCALE GENOMIC DNA]</scope>
    <source>
        <strain evidence="3 4">BL J</strain>
    </source>
</reference>
<dbReference type="EMBL" id="AUZM01000023">
    <property type="protein sequence ID" value="ERT07298.1"/>
    <property type="molecule type" value="Genomic_DNA"/>
</dbReference>
<keyword evidence="4" id="KW-1185">Reference proteome</keyword>
<dbReference type="PROSITE" id="PS50164">
    <property type="entry name" value="GIY_YIG"/>
    <property type="match status" value="1"/>
</dbReference>
<proteinExistence type="inferred from homology"/>
<accession>U7QHC3</accession>
<dbReference type="PATRIC" id="fig|1348334.3.peg.2654"/>
<name>U7QHC3_9CYAN</name>
<sequence length="87" mass="10391">MTNKSKTLYTGVTNDRIRRVYEHKNKLIPGFTQKYNITLLVYYEETPDISAAIAREKQIKGWLRQKKIDLIESVNPNWQDLSLKWYD</sequence>
<organism evidence="3 4">
    <name type="scientific">Lyngbya aestuarii BL J</name>
    <dbReference type="NCBI Taxonomy" id="1348334"/>
    <lineage>
        <taxon>Bacteria</taxon>
        <taxon>Bacillati</taxon>
        <taxon>Cyanobacteriota</taxon>
        <taxon>Cyanophyceae</taxon>
        <taxon>Oscillatoriophycideae</taxon>
        <taxon>Oscillatoriales</taxon>
        <taxon>Microcoleaceae</taxon>
        <taxon>Lyngbya</taxon>
    </lineage>
</organism>
<comment type="caution">
    <text evidence="3">The sequence shown here is derived from an EMBL/GenBank/DDBJ whole genome shotgun (WGS) entry which is preliminary data.</text>
</comment>
<gene>
    <name evidence="3" type="ORF">M595_2741</name>
</gene>
<dbReference type="CDD" id="cd10448">
    <property type="entry name" value="GIY-YIG_unchar_3"/>
    <property type="match status" value="1"/>
</dbReference>
<evidence type="ECO:0000313" key="3">
    <source>
        <dbReference type="EMBL" id="ERT07298.1"/>
    </source>
</evidence>
<dbReference type="PANTHER" id="PTHR34477">
    <property type="entry name" value="UPF0213 PROTEIN YHBQ"/>
    <property type="match status" value="1"/>
</dbReference>